<dbReference type="KEGG" id="tsq:D3A95_13330"/>
<dbReference type="RefSeq" id="WP_181495053.1">
    <property type="nucleotide sequence ID" value="NZ_CP032152.1"/>
</dbReference>
<evidence type="ECO:0000313" key="2">
    <source>
        <dbReference type="Proteomes" id="UP000261812"/>
    </source>
</evidence>
<gene>
    <name evidence="1" type="ORF">D3A95_13330</name>
</gene>
<keyword evidence="2" id="KW-1185">Reference proteome</keyword>
<proteinExistence type="predicted"/>
<protein>
    <submittedName>
        <fullName evidence="1">Uncharacterized protein</fullName>
    </submittedName>
</protein>
<dbReference type="EMBL" id="CP032152">
    <property type="protein sequence ID" value="QLL29464.1"/>
    <property type="molecule type" value="Genomic_DNA"/>
</dbReference>
<sequence length="501" mass="57891">MKTLIITVGNRQVGWQCNDGIVRSFGADGSRKEPPHLDELYREFGVERGCYDSEGKYRYNVRYLSEIVHQHCQAKNDFSRVVLLLDEKILAEHYATPTEAAEVILWGTDQPESVGWQFYAMDTCWLAKLMAGAIQQRYPHLKVTVWDCPVDVNDKQALWDLTEKQLEQYIESLPENAAGHWQLQIQTKGSVPQIADALNLIAAVLMRQYPVSKIIPTEPKPFFDSSNQSARSAESFEVVSLGEVFWPLERQRIATAWKRGDFTAAKVLLEAHRDRHEALYQLADRLAIATNWSIQDFLKGIQGEGWLDQKPTRTVTHKAQRQQWCEATVNRCPNSETATSKFLKIWEFELLIDLSLQQENYTLAFMQFAQMLERLLFWRSEKEDWRTQGHLGEEFLQEGNYRDPTLGILWRAWAKVEQRSPDDSFVKKLANVNEYRNGVVHRNRAISRKELTQLADVSLEADPAEIHQGLLNVLCQVLHQKQMPEKGVARSLYEWGLEQLK</sequence>
<dbReference type="Proteomes" id="UP000261812">
    <property type="component" value="Chromosome"/>
</dbReference>
<evidence type="ECO:0000313" key="1">
    <source>
        <dbReference type="EMBL" id="QLL29464.1"/>
    </source>
</evidence>
<name>A0A7D6EWD4_9CYAN</name>
<dbReference type="AlphaFoldDB" id="A0A7D6EWD4"/>
<reference evidence="2" key="1">
    <citation type="submission" date="2018-09" db="EMBL/GenBank/DDBJ databases">
        <title>Complete genome sequence of thermophilic cyanobacteria strain Thermosynechococcus elongatus PKUAC-SCTE542.</title>
        <authorList>
            <person name="Liang Y."/>
            <person name="Tang J."/>
            <person name="Daroch M."/>
        </authorList>
    </citation>
    <scope>NUCLEOTIDE SEQUENCE [LARGE SCALE GENOMIC DNA]</scope>
    <source>
        <strain evidence="2">E542</strain>
    </source>
</reference>
<accession>A0A7D6EWD4</accession>
<organism evidence="1 2">
    <name type="scientific">Thermosynechococcus sichuanensis E542</name>
    <dbReference type="NCBI Taxonomy" id="2016101"/>
    <lineage>
        <taxon>Bacteria</taxon>
        <taxon>Bacillati</taxon>
        <taxon>Cyanobacteriota</taxon>
        <taxon>Cyanophyceae</taxon>
        <taxon>Acaryochloridales</taxon>
        <taxon>Thermosynechococcaceae</taxon>
        <taxon>Thermosynechococcus</taxon>
        <taxon>Thermosynechococcus sichuanensis</taxon>
    </lineage>
</organism>